<feature type="region of interest" description="Disordered" evidence="3">
    <location>
        <begin position="191"/>
        <end position="238"/>
    </location>
</feature>
<feature type="region of interest" description="Disordered" evidence="3">
    <location>
        <begin position="650"/>
        <end position="1013"/>
    </location>
</feature>
<dbReference type="InterPro" id="IPR055129">
    <property type="entry name" value="YEATS_dom"/>
</dbReference>
<feature type="compositionally biased region" description="Polar residues" evidence="3">
    <location>
        <begin position="925"/>
        <end position="936"/>
    </location>
</feature>
<dbReference type="InterPro" id="IPR038704">
    <property type="entry name" value="YEAST_sf"/>
</dbReference>
<evidence type="ECO:0000256" key="3">
    <source>
        <dbReference type="SAM" id="MobiDB-lite"/>
    </source>
</evidence>
<dbReference type="PROSITE" id="PS51037">
    <property type="entry name" value="YEATS"/>
    <property type="match status" value="1"/>
</dbReference>
<dbReference type="InterPro" id="IPR029526">
    <property type="entry name" value="PGBD"/>
</dbReference>
<evidence type="ECO:0000256" key="2">
    <source>
        <dbReference type="PROSITE-ProRule" id="PRU00376"/>
    </source>
</evidence>
<sequence length="1073" mass="121302">MDSLQVEVKIELGHKASCKETLTPEGFTHDWVVFVRGPESCDISHFVDKVVFNLHESFAKPRRVLKDPPYQVAEAGYGSFFLPIEVYFKNKEEPRKLRFDYDLFLPVYGSPPIDNIRSEALTFRNPTDEFRRKLVKGGGIVSGLPVANGLNRLWQVMASYTVNQVLDMLWNESGDEEDISGDEFDENDEAYVGESESSDHDSSRSSEEEPEDNDPDGSESDNATAGPPPKRQRNRQAAVPLRQWVRANLLPPQSIPFTGQPGIQVNTDGFEAIDYFKLFINDDIINYLVTETNTFAEQFIRDNNLKRKSRVHAWQPTDPKEMKHFLGLTFLMGIIQKPNIQMYWSNDPLYSTPIFKQVMNRDRYLLILKFLHFNNNDNMPGRTEPNPDKLFKIRPLVDHLFEKFQEIYTPSKNVCIDESLLLWKGRLHFKQYIPLKRSRFGIKLFMLCEDGGYTYRFRGYHLYIDNWYTSITLLQYLRDNDTLACGTIRKNRKGFPDAVSKAKLRQRGESIAYRSDAPLALKFKDTREVYILTTIHDERMQNVRNRRNPANPIQKPKCIVDYNHHMGGVDRTDQLLKPFKVARKSMKWYKKLAMHLIQLSLLNSFLLYKKDGGRKPLLDFQRSVIASLLFTENTPEIPREEAIARLTERHFIAPIPPTEKKDKPQKSSSPTRSLLASQHSIDMKDGKGTNNTVDTHLTSQTLTLEKDKPKKNKHDKPICNKTARTQDPVTPGIKRSSSLSGIDDLQLSHSVKKKKKKKTEESAVKSSKPVGFIPLELPIPGSDQKGKLEDVKDIKLKIKSLNKKSGSGMGGSAKKKSKEISDTGIANNVSGVSKHKDSSSSKKSKLKSPKEDMKAAKKEDRKLEKITFRRSSGDSWSSSTSTSSLSGNLNGSKNTALNKLLAEIGDDEEGEEEEEEDDVDIFKPFSSSAIHTSASQKPPGVAACSPKRPSKSKDTSKGKASANSQSKKTETVKDGSKNGIKSPLTKSPPMKQSPKIKPKDNKDGSSNGQQNSSTHLVQLYKRLVALKDSTVLQKIVDILEGSGRFEITETTLDFDLCALDKSTIKKIENSINR</sequence>
<dbReference type="PANTHER" id="PTHR46599:SF3">
    <property type="entry name" value="PIGGYBAC TRANSPOSABLE ELEMENT-DERIVED PROTEIN 4"/>
    <property type="match status" value="1"/>
</dbReference>
<keyword evidence="1 2" id="KW-0539">Nucleus</keyword>
<feature type="compositionally biased region" description="Basic and acidic residues" evidence="3">
    <location>
        <begin position="967"/>
        <end position="976"/>
    </location>
</feature>
<feature type="compositionally biased region" description="Basic and acidic residues" evidence="3">
    <location>
        <begin position="197"/>
        <end position="207"/>
    </location>
</feature>
<dbReference type="InterPro" id="IPR040930">
    <property type="entry name" value="AF-9_AHD"/>
</dbReference>
<feature type="compositionally biased region" description="Polar residues" evidence="3">
    <location>
        <begin position="1004"/>
        <end position="1013"/>
    </location>
</feature>
<dbReference type="EMBL" id="JARQWQ010000069">
    <property type="protein sequence ID" value="KAK2554534.1"/>
    <property type="molecule type" value="Genomic_DNA"/>
</dbReference>
<proteinExistence type="predicted"/>
<feature type="compositionally biased region" description="Low complexity" evidence="3">
    <location>
        <begin position="873"/>
        <end position="895"/>
    </location>
</feature>
<evidence type="ECO:0000256" key="1">
    <source>
        <dbReference type="ARBA" id="ARBA00023242"/>
    </source>
</evidence>
<feature type="compositionally biased region" description="Polar residues" evidence="3">
    <location>
        <begin position="688"/>
        <end position="703"/>
    </location>
</feature>
<dbReference type="Pfam" id="PF13843">
    <property type="entry name" value="DDE_Tnp_1_7"/>
    <property type="match status" value="2"/>
</dbReference>
<keyword evidence="6" id="KW-1185">Reference proteome</keyword>
<dbReference type="Proteomes" id="UP001249851">
    <property type="component" value="Unassembled WGS sequence"/>
</dbReference>
<comment type="subcellular location">
    <subcellularLocation>
        <location evidence="2">Nucleus</location>
    </subcellularLocation>
</comment>
<organism evidence="5 6">
    <name type="scientific">Acropora cervicornis</name>
    <name type="common">Staghorn coral</name>
    <dbReference type="NCBI Taxonomy" id="6130"/>
    <lineage>
        <taxon>Eukaryota</taxon>
        <taxon>Metazoa</taxon>
        <taxon>Cnidaria</taxon>
        <taxon>Anthozoa</taxon>
        <taxon>Hexacorallia</taxon>
        <taxon>Scleractinia</taxon>
        <taxon>Astrocoeniina</taxon>
        <taxon>Acroporidae</taxon>
        <taxon>Acropora</taxon>
    </lineage>
</organism>
<protein>
    <submittedName>
        <fullName evidence="5">PiggyBac transposable element-derived protein 4</fullName>
    </submittedName>
</protein>
<dbReference type="Pfam" id="PF03366">
    <property type="entry name" value="YEATS"/>
    <property type="match status" value="1"/>
</dbReference>
<feature type="compositionally biased region" description="Basic and acidic residues" evidence="3">
    <location>
        <begin position="784"/>
        <end position="796"/>
    </location>
</feature>
<dbReference type="Gene3D" id="2.60.40.1970">
    <property type="entry name" value="YEATS domain"/>
    <property type="match status" value="1"/>
</dbReference>
<feature type="compositionally biased region" description="Acidic residues" evidence="3">
    <location>
        <begin position="904"/>
        <end position="919"/>
    </location>
</feature>
<feature type="compositionally biased region" description="Basic and acidic residues" evidence="3">
    <location>
        <begin position="848"/>
        <end position="867"/>
    </location>
</feature>
<reference evidence="5" key="1">
    <citation type="journal article" date="2023" name="G3 (Bethesda)">
        <title>Whole genome assembly and annotation of the endangered Caribbean coral Acropora cervicornis.</title>
        <authorList>
            <person name="Selwyn J.D."/>
            <person name="Vollmer S.V."/>
        </authorList>
    </citation>
    <scope>NUCLEOTIDE SEQUENCE</scope>
    <source>
        <strain evidence="5">K2</strain>
    </source>
</reference>
<dbReference type="Gene3D" id="1.20.1270.290">
    <property type="match status" value="1"/>
</dbReference>
<evidence type="ECO:0000259" key="4">
    <source>
        <dbReference type="PROSITE" id="PS51037"/>
    </source>
</evidence>
<feature type="domain" description="YEATS" evidence="4">
    <location>
        <begin position="1"/>
        <end position="137"/>
    </location>
</feature>
<comment type="caution">
    <text evidence="5">The sequence shown here is derived from an EMBL/GenBank/DDBJ whole genome shotgun (WGS) entry which is preliminary data.</text>
</comment>
<evidence type="ECO:0000313" key="5">
    <source>
        <dbReference type="EMBL" id="KAK2554534.1"/>
    </source>
</evidence>
<reference evidence="5" key="2">
    <citation type="journal article" date="2023" name="Science">
        <title>Genomic signatures of disease resistance in endangered staghorn corals.</title>
        <authorList>
            <person name="Vollmer S.V."/>
            <person name="Selwyn J.D."/>
            <person name="Despard B.A."/>
            <person name="Roesel C.L."/>
        </authorList>
    </citation>
    <scope>NUCLEOTIDE SEQUENCE</scope>
    <source>
        <strain evidence="5">K2</strain>
    </source>
</reference>
<name>A0AAD9Q4E5_ACRCE</name>
<dbReference type="AlphaFoldDB" id="A0AAD9Q4E5"/>
<dbReference type="Pfam" id="PF17793">
    <property type="entry name" value="AHD"/>
    <property type="match status" value="1"/>
</dbReference>
<dbReference type="PANTHER" id="PTHR46599">
    <property type="entry name" value="PIGGYBAC TRANSPOSABLE ELEMENT-DERIVED PROTEIN 4"/>
    <property type="match status" value="1"/>
</dbReference>
<dbReference type="GO" id="GO:0005634">
    <property type="term" value="C:nucleus"/>
    <property type="evidence" value="ECO:0007669"/>
    <property type="project" value="UniProtKB-SubCell"/>
</dbReference>
<evidence type="ECO:0000313" key="6">
    <source>
        <dbReference type="Proteomes" id="UP001249851"/>
    </source>
</evidence>
<dbReference type="CDD" id="cd16906">
    <property type="entry name" value="YEATS_AF-9_like"/>
    <property type="match status" value="1"/>
</dbReference>
<feature type="compositionally biased region" description="Polar residues" evidence="3">
    <location>
        <begin position="666"/>
        <end position="680"/>
    </location>
</feature>
<feature type="compositionally biased region" description="Acidic residues" evidence="3">
    <location>
        <begin position="208"/>
        <end position="219"/>
    </location>
</feature>
<accession>A0AAD9Q4E5</accession>
<gene>
    <name evidence="5" type="ORF">P5673_023987</name>
</gene>